<keyword evidence="3" id="KW-1185">Reference proteome</keyword>
<dbReference type="Proteomes" id="UP001243330">
    <property type="component" value="Unassembled WGS sequence"/>
</dbReference>
<accession>A0AAD9EC70</accession>
<proteinExistence type="predicted"/>
<name>A0AAD9EC70_9PEZI</name>
<evidence type="ECO:0000313" key="2">
    <source>
        <dbReference type="EMBL" id="KAK1839626.1"/>
    </source>
</evidence>
<dbReference type="EMBL" id="JAQOWY010000649">
    <property type="protein sequence ID" value="KAK1839626.1"/>
    <property type="molecule type" value="Genomic_DNA"/>
</dbReference>
<evidence type="ECO:0000256" key="1">
    <source>
        <dbReference type="SAM" id="MobiDB-lite"/>
    </source>
</evidence>
<reference evidence="2" key="1">
    <citation type="submission" date="2023-01" db="EMBL/GenBank/DDBJ databases">
        <title>Colletotrichum chrysophilum M932 genome sequence.</title>
        <authorList>
            <person name="Baroncelli R."/>
        </authorList>
    </citation>
    <scope>NUCLEOTIDE SEQUENCE</scope>
    <source>
        <strain evidence="2">M932</strain>
    </source>
</reference>
<evidence type="ECO:0000313" key="3">
    <source>
        <dbReference type="Proteomes" id="UP001243330"/>
    </source>
</evidence>
<gene>
    <name evidence="2" type="ORF">CCHR01_17751</name>
</gene>
<feature type="compositionally biased region" description="Basic residues" evidence="1">
    <location>
        <begin position="269"/>
        <end position="279"/>
    </location>
</feature>
<comment type="caution">
    <text evidence="2">The sequence shown here is derived from an EMBL/GenBank/DDBJ whole genome shotgun (WGS) entry which is preliminary data.</text>
</comment>
<sequence>MRHASEVENREDSEISIFVWAMHISAQRPLPHKITIVLWRNIMTSLLGAAWELLLPSDHLGHLPPDPNEPAENSERMYENLLKSNEFLLQHRCRGSRFQNPGRAQRNALEETTSAMFDLNEEMVSNAKDIQTGRDNAERVHASLLRISDVVAAKELRRARCRGQATARLSVRGRQVDHGARRARLPQTGPIRSANNRQRFGSTHPTITRQQVEKQDGVFLDMLDHGIDLLRPTRVIFRNHCDDNEKQHAAVPNTASTVLTKPSPSSRSVCRHSRSHSMRSSHALPIGTGIVSTREKDRGQLLSSPARGNSSSCVTSSAVIATISSAD</sequence>
<dbReference type="AlphaFoldDB" id="A0AAD9EC70"/>
<protein>
    <submittedName>
        <fullName evidence="2">Uncharacterized protein</fullName>
    </submittedName>
</protein>
<organism evidence="2 3">
    <name type="scientific">Colletotrichum chrysophilum</name>
    <dbReference type="NCBI Taxonomy" id="1836956"/>
    <lineage>
        <taxon>Eukaryota</taxon>
        <taxon>Fungi</taxon>
        <taxon>Dikarya</taxon>
        <taxon>Ascomycota</taxon>
        <taxon>Pezizomycotina</taxon>
        <taxon>Sordariomycetes</taxon>
        <taxon>Hypocreomycetidae</taxon>
        <taxon>Glomerellales</taxon>
        <taxon>Glomerellaceae</taxon>
        <taxon>Colletotrichum</taxon>
        <taxon>Colletotrichum gloeosporioides species complex</taxon>
    </lineage>
</organism>
<feature type="region of interest" description="Disordered" evidence="1">
    <location>
        <begin position="256"/>
        <end position="281"/>
    </location>
</feature>